<protein>
    <submittedName>
        <fullName evidence="3">CLUMA_CG001723, isoform A</fullName>
    </submittedName>
</protein>
<feature type="compositionally biased region" description="Pro residues" evidence="1">
    <location>
        <begin position="1"/>
        <end position="12"/>
    </location>
</feature>
<feature type="compositionally biased region" description="Polar residues" evidence="1">
    <location>
        <begin position="133"/>
        <end position="142"/>
    </location>
</feature>
<feature type="compositionally biased region" description="Low complexity" evidence="1">
    <location>
        <begin position="69"/>
        <end position="91"/>
    </location>
</feature>
<dbReference type="EMBL" id="CVRI01000006">
    <property type="protein sequence ID" value="CRK87937.1"/>
    <property type="molecule type" value="Genomic_DNA"/>
</dbReference>
<dbReference type="InterPro" id="IPR003124">
    <property type="entry name" value="WH2_dom"/>
</dbReference>
<dbReference type="GO" id="GO:0003779">
    <property type="term" value="F:actin binding"/>
    <property type="evidence" value="ECO:0007669"/>
    <property type="project" value="InterPro"/>
</dbReference>
<accession>A0A1J1HNY5</accession>
<feature type="region of interest" description="Disordered" evidence="1">
    <location>
        <begin position="323"/>
        <end position="342"/>
    </location>
</feature>
<dbReference type="Proteomes" id="UP000183832">
    <property type="component" value="Unassembled WGS sequence"/>
</dbReference>
<dbReference type="STRING" id="568069.A0A1J1HNY5"/>
<evidence type="ECO:0000259" key="2">
    <source>
        <dbReference type="PROSITE" id="PS51082"/>
    </source>
</evidence>
<feature type="compositionally biased region" description="Pro residues" evidence="1">
    <location>
        <begin position="262"/>
        <end position="271"/>
    </location>
</feature>
<name>A0A1J1HNY5_9DIPT</name>
<evidence type="ECO:0000256" key="1">
    <source>
        <dbReference type="SAM" id="MobiDB-lite"/>
    </source>
</evidence>
<evidence type="ECO:0000313" key="3">
    <source>
        <dbReference type="EMBL" id="CRK87937.1"/>
    </source>
</evidence>
<keyword evidence="4" id="KW-1185">Reference proteome</keyword>
<dbReference type="Pfam" id="PF02205">
    <property type="entry name" value="WH2"/>
    <property type="match status" value="1"/>
</dbReference>
<organism evidence="3 4">
    <name type="scientific">Clunio marinus</name>
    <dbReference type="NCBI Taxonomy" id="568069"/>
    <lineage>
        <taxon>Eukaryota</taxon>
        <taxon>Metazoa</taxon>
        <taxon>Ecdysozoa</taxon>
        <taxon>Arthropoda</taxon>
        <taxon>Hexapoda</taxon>
        <taxon>Insecta</taxon>
        <taxon>Pterygota</taxon>
        <taxon>Neoptera</taxon>
        <taxon>Endopterygota</taxon>
        <taxon>Diptera</taxon>
        <taxon>Nematocera</taxon>
        <taxon>Chironomoidea</taxon>
        <taxon>Chironomidae</taxon>
        <taxon>Clunio</taxon>
    </lineage>
</organism>
<dbReference type="SMART" id="SM00246">
    <property type="entry name" value="WH2"/>
    <property type="match status" value="1"/>
</dbReference>
<dbReference type="PROSITE" id="PS51082">
    <property type="entry name" value="WH2"/>
    <property type="match status" value="1"/>
</dbReference>
<gene>
    <name evidence="3" type="primary">putative GK21915</name>
    <name evidence="3" type="ORF">CLUMA_CG001723</name>
</gene>
<evidence type="ECO:0000313" key="4">
    <source>
        <dbReference type="Proteomes" id="UP000183832"/>
    </source>
</evidence>
<proteinExistence type="predicted"/>
<feature type="region of interest" description="Disordered" evidence="1">
    <location>
        <begin position="1"/>
        <end position="142"/>
    </location>
</feature>
<feature type="region of interest" description="Disordered" evidence="1">
    <location>
        <begin position="254"/>
        <end position="314"/>
    </location>
</feature>
<feature type="region of interest" description="Disordered" evidence="1">
    <location>
        <begin position="347"/>
        <end position="384"/>
    </location>
</feature>
<dbReference type="OrthoDB" id="5877983at2759"/>
<dbReference type="AlphaFoldDB" id="A0A1J1HNY5"/>
<feature type="compositionally biased region" description="Polar residues" evidence="1">
    <location>
        <begin position="275"/>
        <end position="299"/>
    </location>
</feature>
<sequence>MPGPPPPPPPMMAPVKKAFVPPASGGGDMRNALLGQIQKGAQLKKVKTVDKSGPIGAGKVAGEAPAPSPSRSRTRGPPSNKSSPDTSNSSPVKPPGGFANLTDELQFKLTLKKNKNSPVKESSISHEIKETTPPASSNSFVNDIKSKQSVITAHHSPSPSLSDAIANKSSLFTKSSAGTSPTVLNPPKVINHGKPNLAPKPPPQLKLLASGNSNLNVSPSGPFNSDNHFGTMRMNVNNQQKIQDALNLQTPMMKTGAQRPTNKPPPPPVPNRQPGTNLTNNHAKSTNALNLSSNEQNLSAPRRLPSSGSSNNISNIERSVDVADSTVPPLPPHRVSSQGQLRGQMSPVILGNNQAPPEVPRRHSSMRNSIENGANGKHQKSNSNQSITRLVVDLEARYALLFHNVSEFPSPRPFMNVEKSYPSRAIRQANGI</sequence>
<feature type="region of interest" description="Disordered" evidence="1">
    <location>
        <begin position="173"/>
        <end position="203"/>
    </location>
</feature>
<feature type="compositionally biased region" description="Polar residues" evidence="1">
    <location>
        <begin position="173"/>
        <end position="183"/>
    </location>
</feature>
<feature type="domain" description="WH2" evidence="2">
    <location>
        <begin position="29"/>
        <end position="46"/>
    </location>
</feature>
<reference evidence="3 4" key="1">
    <citation type="submission" date="2015-04" db="EMBL/GenBank/DDBJ databases">
        <authorList>
            <person name="Syromyatnikov M.Y."/>
            <person name="Popov V.N."/>
        </authorList>
    </citation>
    <scope>NUCLEOTIDE SEQUENCE [LARGE SCALE GENOMIC DNA]</scope>
</reference>